<proteinExistence type="predicted"/>
<dbReference type="RefSeq" id="WP_098866560.1">
    <property type="nucleotide sequence ID" value="NZ_NUFN01000007.1"/>
</dbReference>
<feature type="signal peptide" evidence="1">
    <location>
        <begin position="1"/>
        <end position="29"/>
    </location>
</feature>
<accession>A0A9X7C235</accession>
<protein>
    <submittedName>
        <fullName evidence="2">Uncharacterized protein</fullName>
    </submittedName>
</protein>
<keyword evidence="1" id="KW-0732">Signal</keyword>
<organism evidence="2 3">
    <name type="scientific">Bacillus thuringiensis</name>
    <dbReference type="NCBI Taxonomy" id="1428"/>
    <lineage>
        <taxon>Bacteria</taxon>
        <taxon>Bacillati</taxon>
        <taxon>Bacillota</taxon>
        <taxon>Bacilli</taxon>
        <taxon>Bacillales</taxon>
        <taxon>Bacillaceae</taxon>
        <taxon>Bacillus</taxon>
        <taxon>Bacillus cereus group</taxon>
    </lineage>
</organism>
<name>A0A9X7C235_BACTU</name>
<reference evidence="2 3" key="1">
    <citation type="submission" date="2017-09" db="EMBL/GenBank/DDBJ databases">
        <title>Large-scale bioinformatics analysis of Bacillus genomes uncovers conserved roles of natural products in bacterial physiology.</title>
        <authorList>
            <consortium name="Agbiome Team Llc"/>
            <person name="Bleich R.M."/>
            <person name="Grubbs K.J."/>
            <person name="Santa Maria K.C."/>
            <person name="Allen S.E."/>
            <person name="Farag S."/>
            <person name="Shank E.A."/>
            <person name="Bowers A."/>
        </authorList>
    </citation>
    <scope>NUCLEOTIDE SEQUENCE [LARGE SCALE GENOMIC DNA]</scope>
    <source>
        <strain evidence="2 3">AFS058004</strain>
    </source>
</reference>
<evidence type="ECO:0000256" key="1">
    <source>
        <dbReference type="SAM" id="SignalP"/>
    </source>
</evidence>
<feature type="chain" id="PRO_5040809503" evidence="1">
    <location>
        <begin position="30"/>
        <end position="172"/>
    </location>
</feature>
<dbReference type="AlphaFoldDB" id="A0A9X7C235"/>
<dbReference type="EMBL" id="NUFN01000007">
    <property type="protein sequence ID" value="PGH85800.1"/>
    <property type="molecule type" value="Genomic_DNA"/>
</dbReference>
<sequence>MNFKKKIATITASACALSTISFFPSTSEASELENSAQNIEIQNITNNSSDTFTTNYAPLNHDPGISYVDVSPGGGSDGYNQYVSSRTVRNTANERSLLIGLYSLAGGFWLGLGASIVGYLNGNQSWDYAQKTLYRHSNGSYKVSTLLYKNGQVVASGKSKVLSYKQLGTWYY</sequence>
<comment type="caution">
    <text evidence="2">The sequence shown here is derived from an EMBL/GenBank/DDBJ whole genome shotgun (WGS) entry which is preliminary data.</text>
</comment>
<gene>
    <name evidence="2" type="ORF">CN899_08165</name>
</gene>
<dbReference type="Proteomes" id="UP000222944">
    <property type="component" value="Unassembled WGS sequence"/>
</dbReference>
<evidence type="ECO:0000313" key="2">
    <source>
        <dbReference type="EMBL" id="PGH85800.1"/>
    </source>
</evidence>
<evidence type="ECO:0000313" key="3">
    <source>
        <dbReference type="Proteomes" id="UP000222944"/>
    </source>
</evidence>